<organism evidence="3 4">
    <name type="scientific">Streptomyces sulfonofaciens</name>
    <dbReference type="NCBI Taxonomy" id="68272"/>
    <lineage>
        <taxon>Bacteria</taxon>
        <taxon>Bacillati</taxon>
        <taxon>Actinomycetota</taxon>
        <taxon>Actinomycetes</taxon>
        <taxon>Kitasatosporales</taxon>
        <taxon>Streptomycetaceae</taxon>
        <taxon>Streptomyces</taxon>
    </lineage>
</organism>
<feature type="transmembrane region" description="Helical" evidence="1">
    <location>
        <begin position="23"/>
        <end position="44"/>
    </location>
</feature>
<dbReference type="Proteomes" id="UP000603708">
    <property type="component" value="Unassembled WGS sequence"/>
</dbReference>
<keyword evidence="1" id="KW-0472">Membrane</keyword>
<comment type="caution">
    <text evidence="3">The sequence shown here is derived from an EMBL/GenBank/DDBJ whole genome shotgun (WGS) entry which is preliminary data.</text>
</comment>
<feature type="transmembrane region" description="Helical" evidence="1">
    <location>
        <begin position="51"/>
        <end position="70"/>
    </location>
</feature>
<reference evidence="3" key="2">
    <citation type="submission" date="2020-09" db="EMBL/GenBank/DDBJ databases">
        <authorList>
            <person name="Sun Q."/>
            <person name="Ohkuma M."/>
        </authorList>
    </citation>
    <scope>NUCLEOTIDE SEQUENCE</scope>
    <source>
        <strain evidence="3">JCM 5069</strain>
    </source>
</reference>
<dbReference type="InterPro" id="IPR005530">
    <property type="entry name" value="SPW"/>
</dbReference>
<dbReference type="Pfam" id="PF03779">
    <property type="entry name" value="SPW"/>
    <property type="match status" value="1"/>
</dbReference>
<keyword evidence="4" id="KW-1185">Reference proteome</keyword>
<feature type="domain" description="SPW repeat-containing integral membrane" evidence="2">
    <location>
        <begin position="2"/>
        <end position="94"/>
    </location>
</feature>
<accession>A0A919FWH8</accession>
<protein>
    <recommendedName>
        <fullName evidence="2">SPW repeat-containing integral membrane domain-containing protein</fullName>
    </recommendedName>
</protein>
<keyword evidence="1" id="KW-1133">Transmembrane helix</keyword>
<keyword evidence="1" id="KW-0812">Transmembrane</keyword>
<reference evidence="3" key="1">
    <citation type="journal article" date="2014" name="Int. J. Syst. Evol. Microbiol.">
        <title>Complete genome sequence of Corynebacterium casei LMG S-19264T (=DSM 44701T), isolated from a smear-ripened cheese.</title>
        <authorList>
            <consortium name="US DOE Joint Genome Institute (JGI-PGF)"/>
            <person name="Walter F."/>
            <person name="Albersmeier A."/>
            <person name="Kalinowski J."/>
            <person name="Ruckert C."/>
        </authorList>
    </citation>
    <scope>NUCLEOTIDE SEQUENCE</scope>
    <source>
        <strain evidence="3">JCM 5069</strain>
    </source>
</reference>
<dbReference type="EMBL" id="BNCD01000002">
    <property type="protein sequence ID" value="GHH73214.1"/>
    <property type="molecule type" value="Genomic_DNA"/>
</dbReference>
<evidence type="ECO:0000313" key="3">
    <source>
        <dbReference type="EMBL" id="GHH73214.1"/>
    </source>
</evidence>
<name>A0A919FWH8_9ACTN</name>
<evidence type="ECO:0000256" key="1">
    <source>
        <dbReference type="SAM" id="Phobius"/>
    </source>
</evidence>
<gene>
    <name evidence="3" type="ORF">GCM10018793_11520</name>
</gene>
<sequence>MFLIGLYCAVSPWVVHFTTNQSFLVVHNVIIGIAIGLLALGFTVTPARMYGLSWAMSAIGVWLIISPWIVGTNPDAGVIANNAVLGGLTVALGLLCAAAAAKAKSSPRASA</sequence>
<proteinExistence type="predicted"/>
<dbReference type="AlphaFoldDB" id="A0A919FWH8"/>
<evidence type="ECO:0000259" key="2">
    <source>
        <dbReference type="Pfam" id="PF03779"/>
    </source>
</evidence>
<feature type="transmembrane region" description="Helical" evidence="1">
    <location>
        <begin position="82"/>
        <end position="101"/>
    </location>
</feature>
<evidence type="ECO:0000313" key="4">
    <source>
        <dbReference type="Proteomes" id="UP000603708"/>
    </source>
</evidence>